<comment type="caution">
    <text evidence="4">The sequence shown here is derived from an EMBL/GenBank/DDBJ whole genome shotgun (WGS) entry which is preliminary data.</text>
</comment>
<reference evidence="4" key="1">
    <citation type="submission" date="2024-06" db="EMBL/GenBank/DDBJ databases">
        <title>Genome sequence of Vogesella sp. MAHUQ-64.</title>
        <authorList>
            <person name="Huq M.A."/>
        </authorList>
    </citation>
    <scope>NUCLEOTIDE SEQUENCE</scope>
    <source>
        <strain evidence="4">MAHUQ-64</strain>
    </source>
</reference>
<dbReference type="Proteomes" id="UP001433638">
    <property type="component" value="Unassembled WGS sequence"/>
</dbReference>
<dbReference type="SUPFAM" id="SSF52172">
    <property type="entry name" value="CheY-like"/>
    <property type="match status" value="1"/>
</dbReference>
<keyword evidence="1 2" id="KW-0597">Phosphoprotein</keyword>
<dbReference type="Gene3D" id="3.40.50.2300">
    <property type="match status" value="1"/>
</dbReference>
<evidence type="ECO:0000256" key="1">
    <source>
        <dbReference type="ARBA" id="ARBA00022553"/>
    </source>
</evidence>
<evidence type="ECO:0000259" key="3">
    <source>
        <dbReference type="PROSITE" id="PS50110"/>
    </source>
</evidence>
<dbReference type="Pfam" id="PF13581">
    <property type="entry name" value="HATPase_c_2"/>
    <property type="match status" value="1"/>
</dbReference>
<dbReference type="Pfam" id="PF00072">
    <property type="entry name" value="Response_reg"/>
    <property type="match status" value="1"/>
</dbReference>
<protein>
    <submittedName>
        <fullName evidence="4">Response regulator</fullName>
    </submittedName>
</protein>
<dbReference type="InterPro" id="IPR050595">
    <property type="entry name" value="Bact_response_regulator"/>
</dbReference>
<feature type="domain" description="Response regulatory" evidence="3">
    <location>
        <begin position="4"/>
        <end position="122"/>
    </location>
</feature>
<dbReference type="PROSITE" id="PS50110">
    <property type="entry name" value="RESPONSE_REGULATORY"/>
    <property type="match status" value="1"/>
</dbReference>
<name>A0ABV1M895_9NEIS</name>
<sequence>MAKRVLLVDDEPFNLELLGELLEDAGYQTVAVDNGEDAWQILQRDGEQYAAVLLDKMMPGISGFELLRRMKATPRLAFLPVIMQTAVGAAASVQEGLSSGAFYYLTKPFSRDMLLAVVAAAAVHWDRHQYFRELANQQIGALQHLDRADFSFRTPHEARHVTALLAKTSPEPEKVATGLFELIVNAIEHGNLGVSYEEKTRLQRQEQWEHELERRLADPVLGQRKIHVSLTRSPRQLQFEIRDQGDGFDWQHFLTREPGELLASHGRGIMIARRLSFDELEYRERGNVVSAISYLPAAADDSGGSQ</sequence>
<dbReference type="SMART" id="SM00448">
    <property type="entry name" value="REC"/>
    <property type="match status" value="1"/>
</dbReference>
<keyword evidence="5" id="KW-1185">Reference proteome</keyword>
<feature type="modified residue" description="4-aspartylphosphate" evidence="2">
    <location>
        <position position="55"/>
    </location>
</feature>
<dbReference type="RefSeq" id="WP_349590682.1">
    <property type="nucleotide sequence ID" value="NZ_JBEFLD010000010.1"/>
</dbReference>
<dbReference type="InterPro" id="IPR003594">
    <property type="entry name" value="HATPase_dom"/>
</dbReference>
<evidence type="ECO:0000256" key="2">
    <source>
        <dbReference type="PROSITE-ProRule" id="PRU00169"/>
    </source>
</evidence>
<proteinExistence type="predicted"/>
<dbReference type="InterPro" id="IPR011006">
    <property type="entry name" value="CheY-like_superfamily"/>
</dbReference>
<dbReference type="CDD" id="cd16936">
    <property type="entry name" value="HATPase_RsbW-like"/>
    <property type="match status" value="1"/>
</dbReference>
<dbReference type="EMBL" id="JBEFLD010000010">
    <property type="protein sequence ID" value="MEQ6292428.1"/>
    <property type="molecule type" value="Genomic_DNA"/>
</dbReference>
<accession>A0ABV1M895</accession>
<dbReference type="SUPFAM" id="SSF55874">
    <property type="entry name" value="ATPase domain of HSP90 chaperone/DNA topoisomerase II/histidine kinase"/>
    <property type="match status" value="1"/>
</dbReference>
<evidence type="ECO:0000313" key="4">
    <source>
        <dbReference type="EMBL" id="MEQ6292428.1"/>
    </source>
</evidence>
<organism evidence="4 5">
    <name type="scientific">Vogesella oryzagri</name>
    <dbReference type="NCBI Taxonomy" id="3160864"/>
    <lineage>
        <taxon>Bacteria</taxon>
        <taxon>Pseudomonadati</taxon>
        <taxon>Pseudomonadota</taxon>
        <taxon>Betaproteobacteria</taxon>
        <taxon>Neisseriales</taxon>
        <taxon>Chromobacteriaceae</taxon>
        <taxon>Vogesella</taxon>
    </lineage>
</organism>
<dbReference type="InterPro" id="IPR036890">
    <property type="entry name" value="HATPase_C_sf"/>
</dbReference>
<dbReference type="InterPro" id="IPR001789">
    <property type="entry name" value="Sig_transdc_resp-reg_receiver"/>
</dbReference>
<evidence type="ECO:0000313" key="5">
    <source>
        <dbReference type="Proteomes" id="UP001433638"/>
    </source>
</evidence>
<gene>
    <name evidence="4" type="ORF">ABNW52_17590</name>
</gene>
<dbReference type="PANTHER" id="PTHR44591">
    <property type="entry name" value="STRESS RESPONSE REGULATOR PROTEIN 1"/>
    <property type="match status" value="1"/>
</dbReference>
<dbReference type="PANTHER" id="PTHR44591:SF3">
    <property type="entry name" value="RESPONSE REGULATORY DOMAIN-CONTAINING PROTEIN"/>
    <property type="match status" value="1"/>
</dbReference>
<dbReference type="Gene3D" id="3.30.565.10">
    <property type="entry name" value="Histidine kinase-like ATPase, C-terminal domain"/>
    <property type="match status" value="1"/>
</dbReference>